<keyword evidence="3" id="KW-1185">Reference proteome</keyword>
<gene>
    <name evidence="2" type="ORF">CEXT_80911</name>
</gene>
<sequence>MTTFSSFHSTPHPHACNDQWAGQEAAASVVALALRLHPLSPSRNHGNDTPDAKLCRHLGPSNERKPTCAHHPAISSIHPFLTAVTKEKMIKKKRNKRKRIEERKNKQIKRIEDLAHVEDEDIFKLCIHSTPSPSLLAMISGQDMVVRDGGTARGGVT</sequence>
<reference evidence="2 3" key="1">
    <citation type="submission" date="2021-06" db="EMBL/GenBank/DDBJ databases">
        <title>Caerostris extrusa draft genome.</title>
        <authorList>
            <person name="Kono N."/>
            <person name="Arakawa K."/>
        </authorList>
    </citation>
    <scope>NUCLEOTIDE SEQUENCE [LARGE SCALE GENOMIC DNA]</scope>
</reference>
<evidence type="ECO:0000313" key="2">
    <source>
        <dbReference type="EMBL" id="GIX66872.1"/>
    </source>
</evidence>
<dbReference type="Proteomes" id="UP001054945">
    <property type="component" value="Unassembled WGS sequence"/>
</dbReference>
<proteinExistence type="predicted"/>
<keyword evidence="1" id="KW-0175">Coiled coil</keyword>
<protein>
    <submittedName>
        <fullName evidence="2">Uncharacterized protein</fullName>
    </submittedName>
</protein>
<accession>A0AAV4M426</accession>
<evidence type="ECO:0000313" key="3">
    <source>
        <dbReference type="Proteomes" id="UP001054945"/>
    </source>
</evidence>
<name>A0AAV4M426_CAEEX</name>
<dbReference type="EMBL" id="BPLR01001826">
    <property type="protein sequence ID" value="GIX66872.1"/>
    <property type="molecule type" value="Genomic_DNA"/>
</dbReference>
<evidence type="ECO:0000256" key="1">
    <source>
        <dbReference type="SAM" id="Coils"/>
    </source>
</evidence>
<dbReference type="AlphaFoldDB" id="A0AAV4M426"/>
<comment type="caution">
    <text evidence="2">The sequence shown here is derived from an EMBL/GenBank/DDBJ whole genome shotgun (WGS) entry which is preliminary data.</text>
</comment>
<organism evidence="2 3">
    <name type="scientific">Caerostris extrusa</name>
    <name type="common">Bark spider</name>
    <name type="synonym">Caerostris bankana</name>
    <dbReference type="NCBI Taxonomy" id="172846"/>
    <lineage>
        <taxon>Eukaryota</taxon>
        <taxon>Metazoa</taxon>
        <taxon>Ecdysozoa</taxon>
        <taxon>Arthropoda</taxon>
        <taxon>Chelicerata</taxon>
        <taxon>Arachnida</taxon>
        <taxon>Araneae</taxon>
        <taxon>Araneomorphae</taxon>
        <taxon>Entelegynae</taxon>
        <taxon>Araneoidea</taxon>
        <taxon>Araneidae</taxon>
        <taxon>Caerostris</taxon>
    </lineage>
</organism>
<feature type="coiled-coil region" evidence="1">
    <location>
        <begin position="83"/>
        <end position="110"/>
    </location>
</feature>